<dbReference type="EMBL" id="JBBMEU010000002">
    <property type="protein sequence ID" value="MEQ2421271.1"/>
    <property type="molecule type" value="Genomic_DNA"/>
</dbReference>
<evidence type="ECO:0000259" key="6">
    <source>
        <dbReference type="Pfam" id="PF21982"/>
    </source>
</evidence>
<name>A0ABV1CT36_9FIRM</name>
<comment type="similarity">
    <text evidence="2">Belongs to the RecX family.</text>
</comment>
<dbReference type="InterPro" id="IPR036388">
    <property type="entry name" value="WH-like_DNA-bd_sf"/>
</dbReference>
<protein>
    <recommendedName>
        <fullName evidence="3">Regulatory protein RecX</fullName>
    </recommendedName>
</protein>
<evidence type="ECO:0000256" key="2">
    <source>
        <dbReference type="ARBA" id="ARBA00009695"/>
    </source>
</evidence>
<evidence type="ECO:0000259" key="5">
    <source>
        <dbReference type="Pfam" id="PF21981"/>
    </source>
</evidence>
<evidence type="ECO:0000313" key="8">
    <source>
        <dbReference type="Proteomes" id="UP001433088"/>
    </source>
</evidence>
<dbReference type="InterPro" id="IPR003783">
    <property type="entry name" value="Regulatory_RecX"/>
</dbReference>
<dbReference type="PANTHER" id="PTHR33602">
    <property type="entry name" value="REGULATORY PROTEIN RECX FAMILY PROTEIN"/>
    <property type="match status" value="1"/>
</dbReference>
<keyword evidence="4" id="KW-0963">Cytoplasm</keyword>
<dbReference type="InterPro" id="IPR053925">
    <property type="entry name" value="RecX_HTH_3rd"/>
</dbReference>
<dbReference type="Gene3D" id="1.10.10.10">
    <property type="entry name" value="Winged helix-like DNA-binding domain superfamily/Winged helix DNA-binding domain"/>
    <property type="match status" value="2"/>
</dbReference>
<evidence type="ECO:0000313" key="7">
    <source>
        <dbReference type="EMBL" id="MEQ2421271.1"/>
    </source>
</evidence>
<reference evidence="7 8" key="1">
    <citation type="submission" date="2024-03" db="EMBL/GenBank/DDBJ databases">
        <title>Human intestinal bacterial collection.</title>
        <authorList>
            <person name="Pauvert C."/>
            <person name="Hitch T.C.A."/>
            <person name="Clavel T."/>
        </authorList>
    </citation>
    <scope>NUCLEOTIDE SEQUENCE [LARGE SCALE GENOMIC DNA]</scope>
    <source>
        <strain evidence="7 8">CLA-AA-H81</strain>
    </source>
</reference>
<accession>A0ABV1CT36</accession>
<feature type="domain" description="RecX first three-helical" evidence="6">
    <location>
        <begin position="6"/>
        <end position="43"/>
    </location>
</feature>
<sequence length="141" mass="16699">MDYREAYEKALQLLNVRFLSEGELKAKLRRRGVDDDVLKDVVAALEGEHFLDDQRLARDVYRYYARKGQYGHLYIVNRLRRRCLPVPEDVERPDEYALAGNLVKRKFSYRADEARKAARFLQYRGFSPSVIRDVLEDFTVH</sequence>
<proteinExistence type="inferred from homology"/>
<comment type="subcellular location">
    <subcellularLocation>
        <location evidence="1">Cytoplasm</location>
    </subcellularLocation>
</comment>
<feature type="domain" description="RecX third three-helical" evidence="5">
    <location>
        <begin position="94"/>
        <end position="135"/>
    </location>
</feature>
<evidence type="ECO:0000256" key="4">
    <source>
        <dbReference type="ARBA" id="ARBA00022490"/>
    </source>
</evidence>
<organism evidence="7 8">
    <name type="scientific">Megasphaera intestinihominis</name>
    <dbReference type="NCBI Taxonomy" id="3133159"/>
    <lineage>
        <taxon>Bacteria</taxon>
        <taxon>Bacillati</taxon>
        <taxon>Bacillota</taxon>
        <taxon>Negativicutes</taxon>
        <taxon>Veillonellales</taxon>
        <taxon>Veillonellaceae</taxon>
        <taxon>Megasphaera</taxon>
    </lineage>
</organism>
<keyword evidence="8" id="KW-1185">Reference proteome</keyword>
<dbReference type="RefSeq" id="WP_020309632.1">
    <property type="nucleotide sequence ID" value="NZ_JBBMEU010000002.1"/>
</dbReference>
<gene>
    <name evidence="7" type="ORF">WMO23_00740</name>
</gene>
<dbReference type="Pfam" id="PF21981">
    <property type="entry name" value="RecX_HTH3"/>
    <property type="match status" value="1"/>
</dbReference>
<dbReference type="InterPro" id="IPR053926">
    <property type="entry name" value="RecX_HTH_1st"/>
</dbReference>
<evidence type="ECO:0000256" key="3">
    <source>
        <dbReference type="ARBA" id="ARBA00018111"/>
    </source>
</evidence>
<comment type="caution">
    <text evidence="7">The sequence shown here is derived from an EMBL/GenBank/DDBJ whole genome shotgun (WGS) entry which is preliminary data.</text>
</comment>
<dbReference type="Proteomes" id="UP001433088">
    <property type="component" value="Unassembled WGS sequence"/>
</dbReference>
<evidence type="ECO:0000256" key="1">
    <source>
        <dbReference type="ARBA" id="ARBA00004496"/>
    </source>
</evidence>
<dbReference type="Pfam" id="PF21982">
    <property type="entry name" value="RecX_HTH1"/>
    <property type="match status" value="1"/>
</dbReference>
<dbReference type="PANTHER" id="PTHR33602:SF1">
    <property type="entry name" value="REGULATORY PROTEIN RECX FAMILY PROTEIN"/>
    <property type="match status" value="1"/>
</dbReference>